<evidence type="ECO:0000259" key="5">
    <source>
        <dbReference type="SMART" id="SM00849"/>
    </source>
</evidence>
<dbReference type="RefSeq" id="WP_020072068.1">
    <property type="nucleotide sequence ID" value="NZ_JBKWRC010000001.1"/>
</dbReference>
<organism evidence="6 7">
    <name type="scientific">Faecalispora sporosphaeroides</name>
    <dbReference type="NCBI Taxonomy" id="1549"/>
    <lineage>
        <taxon>Bacteria</taxon>
        <taxon>Bacillati</taxon>
        <taxon>Bacillota</taxon>
        <taxon>Clostridia</taxon>
        <taxon>Eubacteriales</taxon>
        <taxon>Oscillospiraceae</taxon>
        <taxon>Faecalispora</taxon>
    </lineage>
</organism>
<dbReference type="SUPFAM" id="SSF56281">
    <property type="entry name" value="Metallo-hydrolase/oxidoreductase"/>
    <property type="match status" value="1"/>
</dbReference>
<dbReference type="PANTHER" id="PTHR46233">
    <property type="entry name" value="HYDROXYACYLGLUTATHIONE HYDROLASE GLOC"/>
    <property type="match status" value="1"/>
</dbReference>
<dbReference type="Proteomes" id="UP000754750">
    <property type="component" value="Unassembled WGS sequence"/>
</dbReference>
<comment type="cofactor">
    <cofactor evidence="1">
        <name>Zn(2+)</name>
        <dbReference type="ChEBI" id="CHEBI:29105"/>
    </cofactor>
</comment>
<dbReference type="PANTHER" id="PTHR46233:SF3">
    <property type="entry name" value="HYDROXYACYLGLUTATHIONE HYDROLASE GLOC"/>
    <property type="match status" value="1"/>
</dbReference>
<evidence type="ECO:0000256" key="1">
    <source>
        <dbReference type="ARBA" id="ARBA00001947"/>
    </source>
</evidence>
<dbReference type="CDD" id="cd06262">
    <property type="entry name" value="metallo-hydrolase-like_MBL-fold"/>
    <property type="match status" value="1"/>
</dbReference>
<evidence type="ECO:0000313" key="6">
    <source>
        <dbReference type="EMBL" id="MBE6834121.1"/>
    </source>
</evidence>
<reference evidence="6" key="1">
    <citation type="submission" date="2019-04" db="EMBL/GenBank/DDBJ databases">
        <title>Evolution of Biomass-Degrading Anaerobic Consortia Revealed by Metagenomics.</title>
        <authorList>
            <person name="Peng X."/>
        </authorList>
    </citation>
    <scope>NUCLEOTIDE SEQUENCE</scope>
    <source>
        <strain evidence="6">SIG551</strain>
    </source>
</reference>
<evidence type="ECO:0000256" key="4">
    <source>
        <dbReference type="ARBA" id="ARBA00022833"/>
    </source>
</evidence>
<comment type="caution">
    <text evidence="6">The sequence shown here is derived from an EMBL/GenBank/DDBJ whole genome shotgun (WGS) entry which is preliminary data.</text>
</comment>
<protein>
    <submittedName>
        <fullName evidence="6">MBL fold metallo-hydrolase</fullName>
    </submittedName>
</protein>
<dbReference type="InterPro" id="IPR001279">
    <property type="entry name" value="Metallo-B-lactamas"/>
</dbReference>
<proteinExistence type="predicted"/>
<keyword evidence="3" id="KW-0378">Hydrolase</keyword>
<dbReference type="InterPro" id="IPR036866">
    <property type="entry name" value="RibonucZ/Hydroxyglut_hydro"/>
</dbReference>
<dbReference type="GO" id="GO:0016787">
    <property type="term" value="F:hydrolase activity"/>
    <property type="evidence" value="ECO:0007669"/>
    <property type="project" value="UniProtKB-KW"/>
</dbReference>
<dbReference type="InterPro" id="IPR051453">
    <property type="entry name" value="MBL_Glyoxalase_II"/>
</dbReference>
<name>A0A928Q4M4_9FIRM</name>
<sequence>MKINAITGGLLEENCYLLTDDETGLSAVIDPGFTSARLDEAIRALPAEKVALCLLTHGHFDHIDGVPHVRELTGCEVCISRPDAPCAGDPDISQGSMLPSIRHESFVPDRVFDDGDVIELGSLKIKVLFTPGHTVGSCCFLVNDAIFSGDTLFAGSMGRTDLPTGSSRDMRESLKRLADLEGDYNVYPGHGPSTTLERERRYNPFLNEEGFY</sequence>
<evidence type="ECO:0000313" key="7">
    <source>
        <dbReference type="Proteomes" id="UP000754750"/>
    </source>
</evidence>
<dbReference type="SMART" id="SM00849">
    <property type="entry name" value="Lactamase_B"/>
    <property type="match status" value="1"/>
</dbReference>
<keyword evidence="2" id="KW-0479">Metal-binding</keyword>
<accession>A0A928Q4M4</accession>
<dbReference type="Gene3D" id="3.60.15.10">
    <property type="entry name" value="Ribonuclease Z/Hydroxyacylglutathione hydrolase-like"/>
    <property type="match status" value="1"/>
</dbReference>
<evidence type="ECO:0000256" key="3">
    <source>
        <dbReference type="ARBA" id="ARBA00022801"/>
    </source>
</evidence>
<dbReference type="GO" id="GO:0046872">
    <property type="term" value="F:metal ion binding"/>
    <property type="evidence" value="ECO:0007669"/>
    <property type="project" value="UniProtKB-KW"/>
</dbReference>
<dbReference type="Pfam" id="PF00753">
    <property type="entry name" value="Lactamase_B"/>
    <property type="match status" value="1"/>
</dbReference>
<dbReference type="AlphaFoldDB" id="A0A928Q4M4"/>
<dbReference type="EMBL" id="SVNY01000005">
    <property type="protein sequence ID" value="MBE6834121.1"/>
    <property type="molecule type" value="Genomic_DNA"/>
</dbReference>
<keyword evidence="4" id="KW-0862">Zinc</keyword>
<gene>
    <name evidence="6" type="ORF">E7512_11200</name>
</gene>
<feature type="domain" description="Metallo-beta-lactamase" evidence="5">
    <location>
        <begin position="12"/>
        <end position="190"/>
    </location>
</feature>
<evidence type="ECO:0000256" key="2">
    <source>
        <dbReference type="ARBA" id="ARBA00022723"/>
    </source>
</evidence>